<dbReference type="Proteomes" id="UP000019063">
    <property type="component" value="Unassembled WGS sequence"/>
</dbReference>
<keyword evidence="3" id="KW-1185">Reference proteome</keyword>
<organism evidence="2 3">
    <name type="scientific">Roseivivax marinus</name>
    <dbReference type="NCBI Taxonomy" id="1379903"/>
    <lineage>
        <taxon>Bacteria</taxon>
        <taxon>Pseudomonadati</taxon>
        <taxon>Pseudomonadota</taxon>
        <taxon>Alphaproteobacteria</taxon>
        <taxon>Rhodobacterales</taxon>
        <taxon>Roseobacteraceae</taxon>
        <taxon>Roseivivax</taxon>
    </lineage>
</organism>
<evidence type="ECO:0000313" key="3">
    <source>
        <dbReference type="Proteomes" id="UP000019063"/>
    </source>
</evidence>
<evidence type="ECO:0000313" key="2">
    <source>
        <dbReference type="EMBL" id="ETW11091.1"/>
    </source>
</evidence>
<dbReference type="STRING" id="1379903.ATO8_18769"/>
<reference evidence="2 3" key="1">
    <citation type="journal article" date="2014" name="Antonie Van Leeuwenhoek">
        <title>Roseivivax atlanticus sp. nov., isolated from surface seawater of the Atlantic Ocean.</title>
        <authorList>
            <person name="Li G."/>
            <person name="Lai Q."/>
            <person name="Liu X."/>
            <person name="Sun F."/>
            <person name="Shao Z."/>
        </authorList>
    </citation>
    <scope>NUCLEOTIDE SEQUENCE [LARGE SCALE GENOMIC DNA]</scope>
    <source>
        <strain evidence="2 3">22II-s10s</strain>
    </source>
</reference>
<keyword evidence="1" id="KW-0812">Transmembrane</keyword>
<keyword evidence="1" id="KW-0472">Membrane</keyword>
<name>W4HG18_9RHOB</name>
<feature type="transmembrane region" description="Helical" evidence="1">
    <location>
        <begin position="87"/>
        <end position="109"/>
    </location>
</feature>
<dbReference type="EMBL" id="AQQW01000016">
    <property type="protein sequence ID" value="ETW11091.1"/>
    <property type="molecule type" value="Genomic_DNA"/>
</dbReference>
<sequence>MTFTPQRVIDAVLDDSPNQTQATAAIDPALLAPDWETARRRRFLEEADRLNADTAEQCRTAESLPYIQPQSYDDEPTGLESWPWSRVVAFGVISVTAWIGILMWIAGVAG</sequence>
<dbReference type="RefSeq" id="WP_043846800.1">
    <property type="nucleotide sequence ID" value="NZ_AQQW01000016.1"/>
</dbReference>
<keyword evidence="1" id="KW-1133">Transmembrane helix</keyword>
<gene>
    <name evidence="2" type="ORF">ATO8_18769</name>
</gene>
<comment type="caution">
    <text evidence="2">The sequence shown here is derived from an EMBL/GenBank/DDBJ whole genome shotgun (WGS) entry which is preliminary data.</text>
</comment>
<dbReference type="AlphaFoldDB" id="W4HG18"/>
<proteinExistence type="predicted"/>
<accession>W4HG18</accession>
<evidence type="ECO:0000256" key="1">
    <source>
        <dbReference type="SAM" id="Phobius"/>
    </source>
</evidence>
<protein>
    <submittedName>
        <fullName evidence="2">Uncharacterized protein</fullName>
    </submittedName>
</protein>